<accession>A0A834M0A3</accession>
<comment type="caution">
    <text evidence="2">The sequence shown here is derived from an EMBL/GenBank/DDBJ whole genome shotgun (WGS) entry which is preliminary data.</text>
</comment>
<evidence type="ECO:0000313" key="2">
    <source>
        <dbReference type="EMBL" id="KAF7262951.1"/>
    </source>
</evidence>
<dbReference type="AlphaFoldDB" id="A0A834M0A3"/>
<keyword evidence="4" id="KW-1185">Reference proteome</keyword>
<feature type="compositionally biased region" description="Polar residues" evidence="1">
    <location>
        <begin position="1"/>
        <end position="18"/>
    </location>
</feature>
<organism evidence="2 4">
    <name type="scientific">Rhynchophorus ferrugineus</name>
    <name type="common">Red palm weevil</name>
    <name type="synonym">Curculio ferrugineus</name>
    <dbReference type="NCBI Taxonomy" id="354439"/>
    <lineage>
        <taxon>Eukaryota</taxon>
        <taxon>Metazoa</taxon>
        <taxon>Ecdysozoa</taxon>
        <taxon>Arthropoda</taxon>
        <taxon>Hexapoda</taxon>
        <taxon>Insecta</taxon>
        <taxon>Pterygota</taxon>
        <taxon>Neoptera</taxon>
        <taxon>Endopterygota</taxon>
        <taxon>Coleoptera</taxon>
        <taxon>Polyphaga</taxon>
        <taxon>Cucujiformia</taxon>
        <taxon>Curculionidae</taxon>
        <taxon>Dryophthorinae</taxon>
        <taxon>Rhynchophorus</taxon>
    </lineage>
</organism>
<feature type="region of interest" description="Disordered" evidence="1">
    <location>
        <begin position="1"/>
        <end position="21"/>
    </location>
</feature>
<protein>
    <submittedName>
        <fullName evidence="2">Uncharacterized protein</fullName>
    </submittedName>
</protein>
<evidence type="ECO:0000256" key="1">
    <source>
        <dbReference type="SAM" id="MobiDB-lite"/>
    </source>
</evidence>
<dbReference type="EMBL" id="JAACXV010023561">
    <property type="protein sequence ID" value="KAF7262955.1"/>
    <property type="molecule type" value="Genomic_DNA"/>
</dbReference>
<dbReference type="Proteomes" id="UP000625711">
    <property type="component" value="Unassembled WGS sequence"/>
</dbReference>
<reference evidence="2" key="1">
    <citation type="submission" date="2020-08" db="EMBL/GenBank/DDBJ databases">
        <title>Genome sequencing and assembly of the red palm weevil Rhynchophorus ferrugineus.</title>
        <authorList>
            <person name="Dias G.B."/>
            <person name="Bergman C.M."/>
            <person name="Manee M."/>
        </authorList>
    </citation>
    <scope>NUCLEOTIDE SEQUENCE</scope>
    <source>
        <strain evidence="2">AA-2017</strain>
        <tissue evidence="2">Whole larva</tissue>
    </source>
</reference>
<name>A0A834M0A3_RHYFE</name>
<gene>
    <name evidence="3" type="ORF">GWI33_003801</name>
    <name evidence="2" type="ORF">GWI33_003804</name>
</gene>
<evidence type="ECO:0000313" key="3">
    <source>
        <dbReference type="EMBL" id="KAF7262955.1"/>
    </source>
</evidence>
<sequence length="153" mass="17006">MSWSGHGQTARTSVSSESVPGRTTPRLIVMHFRSSGPIFRVASPERTKVQTTTVACDRGSENIQVLVGQLNYSCQVCLGDCKPSTDRGLVKIYCQSRPGTTYLLTRQYFLTFLPWLHFSSSFCLSVSPRSASSSQQLNQLFYSSDSQSFTVPY</sequence>
<proteinExistence type="predicted"/>
<evidence type="ECO:0000313" key="4">
    <source>
        <dbReference type="Proteomes" id="UP000625711"/>
    </source>
</evidence>
<dbReference type="EMBL" id="JAACXV010023562">
    <property type="protein sequence ID" value="KAF7262951.1"/>
    <property type="molecule type" value="Genomic_DNA"/>
</dbReference>